<dbReference type="EMBL" id="CAFBLN010000015">
    <property type="protein sequence ID" value="CAB4866345.1"/>
    <property type="molecule type" value="Genomic_DNA"/>
</dbReference>
<evidence type="ECO:0000259" key="1">
    <source>
        <dbReference type="PROSITE" id="PS51186"/>
    </source>
</evidence>
<name>A0A6J7DBM0_9ZZZZ</name>
<proteinExistence type="predicted"/>
<feature type="domain" description="N-acetyltransferase" evidence="1">
    <location>
        <begin position="17"/>
        <end position="174"/>
    </location>
</feature>
<dbReference type="InterPro" id="IPR016181">
    <property type="entry name" value="Acyl_CoA_acyltransferase"/>
</dbReference>
<reference evidence="2" key="1">
    <citation type="submission" date="2020-05" db="EMBL/GenBank/DDBJ databases">
        <authorList>
            <person name="Chiriac C."/>
            <person name="Salcher M."/>
            <person name="Ghai R."/>
            <person name="Kavagutti S V."/>
        </authorList>
    </citation>
    <scope>NUCLEOTIDE SEQUENCE</scope>
</reference>
<sequence>MVSSALTLRRPVLADELVVRQAQSELEAEGFDFAWELGPEGSWPAYLDRLDRLHEGLNLPEGVMKSTFYLAEVHGEVVGSTSIRYELNQYLREFGGHIGYCVRPAFRRMGYATTMLQLQIEAARQSHIDEILVTCLETNVASAAVIERCGGAYEYSPTRPDGAIFRRYWFSRPD</sequence>
<dbReference type="PROSITE" id="PS51186">
    <property type="entry name" value="GNAT"/>
    <property type="match status" value="1"/>
</dbReference>
<dbReference type="CDD" id="cd04301">
    <property type="entry name" value="NAT_SF"/>
    <property type="match status" value="1"/>
</dbReference>
<organism evidence="2">
    <name type="scientific">freshwater metagenome</name>
    <dbReference type="NCBI Taxonomy" id="449393"/>
    <lineage>
        <taxon>unclassified sequences</taxon>
        <taxon>metagenomes</taxon>
        <taxon>ecological metagenomes</taxon>
    </lineage>
</organism>
<dbReference type="Pfam" id="PF00583">
    <property type="entry name" value="Acetyltransf_1"/>
    <property type="match status" value="1"/>
</dbReference>
<gene>
    <name evidence="2" type="ORF">UFOPK3381_00545</name>
</gene>
<dbReference type="PANTHER" id="PTHR39173">
    <property type="entry name" value="ACETYLTRANSFERASE"/>
    <property type="match status" value="1"/>
</dbReference>
<dbReference type="InterPro" id="IPR000182">
    <property type="entry name" value="GNAT_dom"/>
</dbReference>
<dbReference type="GO" id="GO:0016747">
    <property type="term" value="F:acyltransferase activity, transferring groups other than amino-acyl groups"/>
    <property type="evidence" value="ECO:0007669"/>
    <property type="project" value="InterPro"/>
</dbReference>
<dbReference type="AlphaFoldDB" id="A0A6J7DBM0"/>
<accession>A0A6J7DBM0</accession>
<dbReference type="SUPFAM" id="SSF55729">
    <property type="entry name" value="Acyl-CoA N-acyltransferases (Nat)"/>
    <property type="match status" value="1"/>
</dbReference>
<evidence type="ECO:0000313" key="2">
    <source>
        <dbReference type="EMBL" id="CAB4866345.1"/>
    </source>
</evidence>
<dbReference type="Gene3D" id="3.40.630.30">
    <property type="match status" value="1"/>
</dbReference>
<protein>
    <submittedName>
        <fullName evidence="2">Unannotated protein</fullName>
    </submittedName>
</protein>
<dbReference type="PANTHER" id="PTHR39173:SF1">
    <property type="entry name" value="ACETYLTRANSFERASE"/>
    <property type="match status" value="1"/>
</dbReference>